<accession>A0ABD7PPR4</accession>
<dbReference type="HAMAP" id="MF_01875">
    <property type="entry name" value="Prokaryotic_Ku"/>
    <property type="match status" value="1"/>
</dbReference>
<protein>
    <recommendedName>
        <fullName evidence="2">Non-homologous end joining protein Ku</fullName>
    </recommendedName>
</protein>
<evidence type="ECO:0000256" key="1">
    <source>
        <dbReference type="ARBA" id="ARBA00023125"/>
    </source>
</evidence>
<dbReference type="PIRSF" id="PIRSF006493">
    <property type="entry name" value="Prok_Ku"/>
    <property type="match status" value="1"/>
</dbReference>
<gene>
    <name evidence="2" type="primary">ku</name>
    <name evidence="5" type="ORF">ELI19_07920</name>
</gene>
<sequence length="302" mass="33011">MPSGQRAQWKGFLKFGEVSCGVALYTAASTSERITFNTINKATGNRVNRIFIDSETEDPVPKEAQTKGFEIENGQYIIIDPEEVSAAIPESNKTLEIETFIPCSDVDDVYFDKPYYLTPDKMGGDAFAALRDAMKKSMVAAIARTVLFRRVRTVLIRPHGKGLIASTLNYDYEVRSSEKAFEEMPKLKIQGEMLDLAKHIISTKKGEFDPATFDDRYEAALADLVKAKLEGKSLPKPKKVQVSKPNDLLAALRESAGMMKAAADKPKRTAANANTGIGRQRAARGAAAKSAGSKAAPQRKAS</sequence>
<evidence type="ECO:0000313" key="6">
    <source>
        <dbReference type="Proteomes" id="UP000292036"/>
    </source>
</evidence>
<dbReference type="Proteomes" id="UP000292036">
    <property type="component" value="Unassembled WGS sequence"/>
</dbReference>
<feature type="compositionally biased region" description="Low complexity" evidence="3">
    <location>
        <begin position="283"/>
        <end position="296"/>
    </location>
</feature>
<proteinExistence type="inferred from homology"/>
<dbReference type="EMBL" id="SIPS01000001">
    <property type="protein sequence ID" value="TAW29424.1"/>
    <property type="molecule type" value="Genomic_DNA"/>
</dbReference>
<dbReference type="AlphaFoldDB" id="A0ABD7PPR4"/>
<evidence type="ECO:0000256" key="2">
    <source>
        <dbReference type="HAMAP-Rule" id="MF_01875"/>
    </source>
</evidence>
<keyword evidence="1 2" id="KW-0238">DNA-binding</keyword>
<dbReference type="SMART" id="SM00559">
    <property type="entry name" value="Ku78"/>
    <property type="match status" value="1"/>
</dbReference>
<dbReference type="CDD" id="cd00789">
    <property type="entry name" value="KU_like"/>
    <property type="match status" value="1"/>
</dbReference>
<evidence type="ECO:0000256" key="3">
    <source>
        <dbReference type="SAM" id="MobiDB-lite"/>
    </source>
</evidence>
<dbReference type="NCBIfam" id="TIGR02772">
    <property type="entry name" value="Ku_bact"/>
    <property type="match status" value="1"/>
</dbReference>
<dbReference type="InterPro" id="IPR006164">
    <property type="entry name" value="DNA_bd_Ku70/Ku80"/>
</dbReference>
<keyword evidence="2" id="KW-0227">DNA damage</keyword>
<feature type="region of interest" description="Disordered" evidence="3">
    <location>
        <begin position="259"/>
        <end position="302"/>
    </location>
</feature>
<dbReference type="PANTHER" id="PTHR41251:SF1">
    <property type="entry name" value="NON-HOMOLOGOUS END JOINING PROTEIN KU"/>
    <property type="match status" value="1"/>
</dbReference>
<evidence type="ECO:0000259" key="4">
    <source>
        <dbReference type="SMART" id="SM00559"/>
    </source>
</evidence>
<dbReference type="GO" id="GO:0006303">
    <property type="term" value="P:double-strand break repair via nonhomologous end joining"/>
    <property type="evidence" value="ECO:0007669"/>
    <property type="project" value="UniProtKB-UniRule"/>
</dbReference>
<comment type="subunit">
    <text evidence="2">Homodimer. Interacts with LigD.</text>
</comment>
<dbReference type="Gene3D" id="2.40.290.10">
    <property type="match status" value="1"/>
</dbReference>
<dbReference type="RefSeq" id="WP_130705391.1">
    <property type="nucleotide sequence ID" value="NZ_JAAXFE010000010.1"/>
</dbReference>
<keyword evidence="2" id="KW-0234">DNA repair</keyword>
<comment type="similarity">
    <text evidence="2">Belongs to the prokaryotic Ku family.</text>
</comment>
<dbReference type="InterPro" id="IPR009187">
    <property type="entry name" value="Prok_Ku"/>
</dbReference>
<dbReference type="GO" id="GO:0003690">
    <property type="term" value="F:double-stranded DNA binding"/>
    <property type="evidence" value="ECO:0007669"/>
    <property type="project" value="UniProtKB-UniRule"/>
</dbReference>
<name>A0ABD7PPR4_RHILE</name>
<keyword evidence="2" id="KW-0233">DNA recombination</keyword>
<evidence type="ECO:0000313" key="5">
    <source>
        <dbReference type="EMBL" id="TAW29424.1"/>
    </source>
</evidence>
<dbReference type="GO" id="GO:0006310">
    <property type="term" value="P:DNA recombination"/>
    <property type="evidence" value="ECO:0007669"/>
    <property type="project" value="UniProtKB-KW"/>
</dbReference>
<dbReference type="InterPro" id="IPR016194">
    <property type="entry name" value="SPOC-like_C_dom_sf"/>
</dbReference>
<reference evidence="5 6" key="1">
    <citation type="submission" date="2019-02" db="EMBL/GenBank/DDBJ databases">
        <title>The genomic architecture of introgression among sibling species of bacteria.</title>
        <authorList>
            <person name="Cavassim M.I.A."/>
            <person name="Moeskjaer S."/>
            <person name="Moslemi C."/>
            <person name="Fields B."/>
            <person name="Bachmann A."/>
            <person name="Vilhjalmsson B."/>
            <person name="Schierup M.H."/>
            <person name="Young J.P.W."/>
            <person name="Andersen S.U."/>
        </authorList>
    </citation>
    <scope>NUCLEOTIDE SEQUENCE [LARGE SCALE GENOMIC DNA]</scope>
    <source>
        <strain evidence="5 6">SM151B</strain>
    </source>
</reference>
<dbReference type="SUPFAM" id="SSF100939">
    <property type="entry name" value="SPOC domain-like"/>
    <property type="match status" value="1"/>
</dbReference>
<feature type="domain" description="Ku" evidence="4">
    <location>
        <begin position="57"/>
        <end position="186"/>
    </location>
</feature>
<comment type="caution">
    <text evidence="5">The sequence shown here is derived from an EMBL/GenBank/DDBJ whole genome shotgun (WGS) entry which is preliminary data.</text>
</comment>
<dbReference type="Pfam" id="PF02735">
    <property type="entry name" value="Ku"/>
    <property type="match status" value="1"/>
</dbReference>
<comment type="function">
    <text evidence="2">With LigD forms a non-homologous end joining (NHEJ) DNA repair enzyme, which repairs dsDNA breaks with reduced fidelity. Binds linear dsDNA with 5'- and 3'- overhangs but not closed circular dsDNA nor ssDNA. Recruits and stimulates the ligase activity of LigD.</text>
</comment>
<dbReference type="PANTHER" id="PTHR41251">
    <property type="entry name" value="NON-HOMOLOGOUS END JOINING PROTEIN KU"/>
    <property type="match status" value="1"/>
</dbReference>
<organism evidence="5 6">
    <name type="scientific">Rhizobium leguminosarum</name>
    <dbReference type="NCBI Taxonomy" id="384"/>
    <lineage>
        <taxon>Bacteria</taxon>
        <taxon>Pseudomonadati</taxon>
        <taxon>Pseudomonadota</taxon>
        <taxon>Alphaproteobacteria</taxon>
        <taxon>Hyphomicrobiales</taxon>
        <taxon>Rhizobiaceae</taxon>
        <taxon>Rhizobium/Agrobacterium group</taxon>
        <taxon>Rhizobium</taxon>
    </lineage>
</organism>